<dbReference type="OMA" id="HAFIRIG"/>
<dbReference type="WBParaSite" id="nRc.2.0.1.t24513-RA">
    <property type="protein sequence ID" value="nRc.2.0.1.t24513-RA"/>
    <property type="gene ID" value="nRc.2.0.1.g24513"/>
</dbReference>
<keyword evidence="2" id="KW-1185">Reference proteome</keyword>
<dbReference type="SMART" id="SM00382">
    <property type="entry name" value="AAA"/>
    <property type="match status" value="1"/>
</dbReference>
<evidence type="ECO:0000259" key="1">
    <source>
        <dbReference type="SMART" id="SM00382"/>
    </source>
</evidence>
<dbReference type="PANTHER" id="PTHR23076:SF97">
    <property type="entry name" value="ATP-DEPENDENT ZINC METALLOPROTEASE YME1L1"/>
    <property type="match status" value="1"/>
</dbReference>
<dbReference type="GO" id="GO:0004176">
    <property type="term" value="F:ATP-dependent peptidase activity"/>
    <property type="evidence" value="ECO:0007669"/>
    <property type="project" value="TreeGrafter"/>
</dbReference>
<protein>
    <submittedName>
        <fullName evidence="3">AAA+ ATPase domain-containing protein</fullName>
    </submittedName>
</protein>
<name>A0A915JDC5_ROMCU</name>
<proteinExistence type="predicted"/>
<dbReference type="GO" id="GO:0006515">
    <property type="term" value="P:protein quality control for misfolded or incompletely synthesized proteins"/>
    <property type="evidence" value="ECO:0007669"/>
    <property type="project" value="TreeGrafter"/>
</dbReference>
<dbReference type="InterPro" id="IPR003959">
    <property type="entry name" value="ATPase_AAA_core"/>
</dbReference>
<dbReference type="SUPFAM" id="SSF52540">
    <property type="entry name" value="P-loop containing nucleoside triphosphate hydrolases"/>
    <property type="match status" value="1"/>
</dbReference>
<feature type="domain" description="AAA+ ATPase" evidence="1">
    <location>
        <begin position="28"/>
        <end position="147"/>
    </location>
</feature>
<dbReference type="Proteomes" id="UP000887565">
    <property type="component" value="Unplaced"/>
</dbReference>
<evidence type="ECO:0000313" key="2">
    <source>
        <dbReference type="Proteomes" id="UP000887565"/>
    </source>
</evidence>
<dbReference type="Gene3D" id="3.40.50.300">
    <property type="entry name" value="P-loop containing nucleotide triphosphate hydrolases"/>
    <property type="match status" value="1"/>
</dbReference>
<organism evidence="2 3">
    <name type="scientific">Romanomermis culicivorax</name>
    <name type="common">Nematode worm</name>
    <dbReference type="NCBI Taxonomy" id="13658"/>
    <lineage>
        <taxon>Eukaryota</taxon>
        <taxon>Metazoa</taxon>
        <taxon>Ecdysozoa</taxon>
        <taxon>Nematoda</taxon>
        <taxon>Enoplea</taxon>
        <taxon>Dorylaimia</taxon>
        <taxon>Mermithida</taxon>
        <taxon>Mermithoidea</taxon>
        <taxon>Mermithidae</taxon>
        <taxon>Romanomermis</taxon>
    </lineage>
</organism>
<dbReference type="InterPro" id="IPR027417">
    <property type="entry name" value="P-loop_NTPase"/>
</dbReference>
<dbReference type="AlphaFoldDB" id="A0A915JDC5"/>
<reference evidence="3" key="1">
    <citation type="submission" date="2022-11" db="UniProtKB">
        <authorList>
            <consortium name="WormBaseParasite"/>
        </authorList>
    </citation>
    <scope>IDENTIFICATION</scope>
</reference>
<dbReference type="GO" id="GO:0005524">
    <property type="term" value="F:ATP binding"/>
    <property type="evidence" value="ECO:0007669"/>
    <property type="project" value="InterPro"/>
</dbReference>
<accession>A0A915JDC5</accession>
<dbReference type="PANTHER" id="PTHR23076">
    <property type="entry name" value="METALLOPROTEASE M41 FTSH"/>
    <property type="match status" value="1"/>
</dbReference>
<dbReference type="InterPro" id="IPR003593">
    <property type="entry name" value="AAA+_ATPase"/>
</dbReference>
<dbReference type="FunFam" id="3.40.50.300:FF:002568">
    <property type="entry name" value="Cell division protein (FtsH)"/>
    <property type="match status" value="1"/>
</dbReference>
<dbReference type="GO" id="GO:0016887">
    <property type="term" value="F:ATP hydrolysis activity"/>
    <property type="evidence" value="ECO:0007669"/>
    <property type="project" value="InterPro"/>
</dbReference>
<dbReference type="GO" id="GO:0007005">
    <property type="term" value="P:mitochondrion organization"/>
    <property type="evidence" value="ECO:0007669"/>
    <property type="project" value="TreeGrafter"/>
</dbReference>
<evidence type="ECO:0000313" key="3">
    <source>
        <dbReference type="WBParaSite" id="nRc.2.0.1.t24513-RA"/>
    </source>
</evidence>
<dbReference type="GO" id="GO:0005743">
    <property type="term" value="C:mitochondrial inner membrane"/>
    <property type="evidence" value="ECO:0007669"/>
    <property type="project" value="TreeGrafter"/>
</dbReference>
<dbReference type="Pfam" id="PF00004">
    <property type="entry name" value="AAA"/>
    <property type="match status" value="1"/>
</dbReference>
<sequence>IEEVKEEVIKIVDYLKDPAKYTRLGARLPKGILLVGLPGSGKTLLAKAIAGEAQVPFFRTSGSEFEEMLVGLGAKRVRDLFSTARSRAPCVIFIDEIDSIGSKRSYNATHPYANQTINQLLTEMDGFLSSNGVIVLAATNRRDDLDP</sequence>